<dbReference type="AlphaFoldDB" id="A0A0V1G706"/>
<proteinExistence type="predicted"/>
<gene>
    <name evidence="1" type="ORF">T11_11546</name>
</gene>
<evidence type="ECO:0000313" key="2">
    <source>
        <dbReference type="Proteomes" id="UP000055024"/>
    </source>
</evidence>
<accession>A0A0V1G706</accession>
<dbReference type="EMBL" id="JYDP01005836">
    <property type="protein sequence ID" value="KRY93965.1"/>
    <property type="molecule type" value="Genomic_DNA"/>
</dbReference>
<organism evidence="1 2">
    <name type="scientific">Trichinella zimbabwensis</name>
    <dbReference type="NCBI Taxonomy" id="268475"/>
    <lineage>
        <taxon>Eukaryota</taxon>
        <taxon>Metazoa</taxon>
        <taxon>Ecdysozoa</taxon>
        <taxon>Nematoda</taxon>
        <taxon>Enoplea</taxon>
        <taxon>Dorylaimia</taxon>
        <taxon>Trichinellida</taxon>
        <taxon>Trichinellidae</taxon>
        <taxon>Trichinella</taxon>
    </lineage>
</organism>
<name>A0A0V1G706_9BILA</name>
<feature type="non-terminal residue" evidence="1">
    <location>
        <position position="1"/>
    </location>
</feature>
<protein>
    <submittedName>
        <fullName evidence="1">Uncharacterized protein</fullName>
    </submittedName>
</protein>
<comment type="caution">
    <text evidence="1">The sequence shown here is derived from an EMBL/GenBank/DDBJ whole genome shotgun (WGS) entry which is preliminary data.</text>
</comment>
<reference evidence="1 2" key="1">
    <citation type="submission" date="2015-01" db="EMBL/GenBank/DDBJ databases">
        <title>Evolution of Trichinella species and genotypes.</title>
        <authorList>
            <person name="Korhonen P.K."/>
            <person name="Edoardo P."/>
            <person name="Giuseppe L.R."/>
            <person name="Gasser R.B."/>
        </authorList>
    </citation>
    <scope>NUCLEOTIDE SEQUENCE [LARGE SCALE GENOMIC DNA]</scope>
    <source>
        <strain evidence="1">ISS1029</strain>
    </source>
</reference>
<sequence length="30" mass="3455">LVILGAFSVKYPEKSFFALFRVTHARPWSS</sequence>
<dbReference type="Proteomes" id="UP000055024">
    <property type="component" value="Unassembled WGS sequence"/>
</dbReference>
<evidence type="ECO:0000313" key="1">
    <source>
        <dbReference type="EMBL" id="KRY93965.1"/>
    </source>
</evidence>
<keyword evidence="2" id="KW-1185">Reference proteome</keyword>